<accession>Q01XZ1</accession>
<dbReference type="STRING" id="234267.Acid_4513"/>
<dbReference type="HOGENOM" id="CLU_036110_0_1_0"/>
<dbReference type="PANTHER" id="PTHR47572">
    <property type="entry name" value="LIPOPROTEIN-RELATED"/>
    <property type="match status" value="1"/>
</dbReference>
<protein>
    <submittedName>
        <fullName evidence="4">Gluconolactonase</fullName>
        <ecNumber evidence="4">3.1.1.17</ecNumber>
    </submittedName>
</protein>
<feature type="domain" description="SMP-30/Gluconolactonase/LRE-like region" evidence="3">
    <location>
        <begin position="56"/>
        <end position="278"/>
    </location>
</feature>
<reference evidence="4" key="1">
    <citation type="submission" date="2006-10" db="EMBL/GenBank/DDBJ databases">
        <title>Complete sequence of Solibacter usitatus Ellin6076.</title>
        <authorList>
            <consortium name="US DOE Joint Genome Institute"/>
            <person name="Copeland A."/>
            <person name="Lucas S."/>
            <person name="Lapidus A."/>
            <person name="Barry K."/>
            <person name="Detter J.C."/>
            <person name="Glavina del Rio T."/>
            <person name="Hammon N."/>
            <person name="Israni S."/>
            <person name="Dalin E."/>
            <person name="Tice H."/>
            <person name="Pitluck S."/>
            <person name="Thompson L.S."/>
            <person name="Brettin T."/>
            <person name="Bruce D."/>
            <person name="Han C."/>
            <person name="Tapia R."/>
            <person name="Gilna P."/>
            <person name="Schmutz J."/>
            <person name="Larimer F."/>
            <person name="Land M."/>
            <person name="Hauser L."/>
            <person name="Kyrpides N."/>
            <person name="Mikhailova N."/>
            <person name="Janssen P.H."/>
            <person name="Kuske C.R."/>
            <person name="Richardson P."/>
        </authorList>
    </citation>
    <scope>NUCLEOTIDE SEQUENCE</scope>
    <source>
        <strain evidence="4">Ellin6076</strain>
    </source>
</reference>
<dbReference type="AlphaFoldDB" id="Q01XZ1"/>
<dbReference type="InterPro" id="IPR013658">
    <property type="entry name" value="SGL"/>
</dbReference>
<feature type="signal peptide" evidence="2">
    <location>
        <begin position="1"/>
        <end position="20"/>
    </location>
</feature>
<dbReference type="KEGG" id="sus:Acid_4513"/>
<dbReference type="OrthoDB" id="272794at2"/>
<dbReference type="InterPro" id="IPR051262">
    <property type="entry name" value="SMP-30/CGR1_Lactonase"/>
</dbReference>
<dbReference type="GO" id="GO:0004341">
    <property type="term" value="F:gluconolactonase activity"/>
    <property type="evidence" value="ECO:0007669"/>
    <property type="project" value="UniProtKB-EC"/>
</dbReference>
<sequence precursor="true">MRGVVLPVCVAALAAWPVQAQEAAALTRGASGILTPGKGWELLGEGYQLTADPAVDRQGNVYFTDARKNRILKIDLEGRISTWKEGSNGAHGIACGPDGRLYVGQHDRKRIVAFGGNGSESVIAEGVQTHHLTVTSRNDVYFTEAPTHRVWLVDAAGRQRVVHEGLNWPRGVRASVDQARLVVGDPPANEIWRFQIQKDGSLVDGRAVYRLKTMDGSAEADSGGMAFDAEGFLYVATKLGVQVFDREARLRAMIEAPGNAGVNNVMFAGSGLQWLYVTDGERVYRRPVRRRGAMR</sequence>
<proteinExistence type="predicted"/>
<organism evidence="4">
    <name type="scientific">Solibacter usitatus (strain Ellin6076)</name>
    <dbReference type="NCBI Taxonomy" id="234267"/>
    <lineage>
        <taxon>Bacteria</taxon>
        <taxon>Pseudomonadati</taxon>
        <taxon>Acidobacteriota</taxon>
        <taxon>Terriglobia</taxon>
        <taxon>Bryobacterales</taxon>
        <taxon>Solibacteraceae</taxon>
        <taxon>Candidatus Solibacter</taxon>
    </lineage>
</organism>
<evidence type="ECO:0000256" key="2">
    <source>
        <dbReference type="SAM" id="SignalP"/>
    </source>
</evidence>
<dbReference type="Pfam" id="PF08450">
    <property type="entry name" value="SGL"/>
    <property type="match status" value="1"/>
</dbReference>
<keyword evidence="2" id="KW-0732">Signal</keyword>
<dbReference type="InterPro" id="IPR011042">
    <property type="entry name" value="6-blade_b-propeller_TolB-like"/>
</dbReference>
<dbReference type="Gene3D" id="2.120.10.30">
    <property type="entry name" value="TolB, C-terminal domain"/>
    <property type="match status" value="1"/>
</dbReference>
<name>Q01XZ1_SOLUE</name>
<dbReference type="InParanoid" id="Q01XZ1"/>
<evidence type="ECO:0000256" key="1">
    <source>
        <dbReference type="ARBA" id="ARBA00022801"/>
    </source>
</evidence>
<evidence type="ECO:0000313" key="4">
    <source>
        <dbReference type="EMBL" id="ABJ85474.1"/>
    </source>
</evidence>
<evidence type="ECO:0000259" key="3">
    <source>
        <dbReference type="Pfam" id="PF08450"/>
    </source>
</evidence>
<keyword evidence="1 4" id="KW-0378">Hydrolase</keyword>
<dbReference type="SUPFAM" id="SSF63829">
    <property type="entry name" value="Calcium-dependent phosphotriesterase"/>
    <property type="match status" value="1"/>
</dbReference>
<dbReference type="eggNOG" id="COG3386">
    <property type="taxonomic scope" value="Bacteria"/>
</dbReference>
<gene>
    <name evidence="4" type="ordered locus">Acid_4513</name>
</gene>
<dbReference type="PANTHER" id="PTHR47572:SF4">
    <property type="entry name" value="LACTONASE DRP35"/>
    <property type="match status" value="1"/>
</dbReference>
<dbReference type="EMBL" id="CP000473">
    <property type="protein sequence ID" value="ABJ85474.1"/>
    <property type="molecule type" value="Genomic_DNA"/>
</dbReference>
<feature type="chain" id="PRO_5004162673" evidence="2">
    <location>
        <begin position="21"/>
        <end position="295"/>
    </location>
</feature>
<dbReference type="EC" id="3.1.1.17" evidence="4"/>